<accession>A0A0K1PYJ1</accession>
<proteinExistence type="predicted"/>
<organism evidence="1 2">
    <name type="scientific">Labilithrix luteola</name>
    <dbReference type="NCBI Taxonomy" id="1391654"/>
    <lineage>
        <taxon>Bacteria</taxon>
        <taxon>Pseudomonadati</taxon>
        <taxon>Myxococcota</taxon>
        <taxon>Polyangia</taxon>
        <taxon>Polyangiales</taxon>
        <taxon>Labilitrichaceae</taxon>
        <taxon>Labilithrix</taxon>
    </lineage>
</organism>
<dbReference type="STRING" id="1391654.AKJ09_05262"/>
<reference evidence="1 2" key="1">
    <citation type="submission" date="2015-08" db="EMBL/GenBank/DDBJ databases">
        <authorList>
            <person name="Babu N.S."/>
            <person name="Beckwith C.J."/>
            <person name="Beseler K.G."/>
            <person name="Brison A."/>
            <person name="Carone J.V."/>
            <person name="Caskin T.P."/>
            <person name="Diamond M."/>
            <person name="Durham M.E."/>
            <person name="Foxe J.M."/>
            <person name="Go M."/>
            <person name="Henderson B.A."/>
            <person name="Jones I.B."/>
            <person name="McGettigan J.A."/>
            <person name="Micheletti S.J."/>
            <person name="Nasrallah M.E."/>
            <person name="Ortiz D."/>
            <person name="Piller C.R."/>
            <person name="Privatt S.R."/>
            <person name="Schneider S.L."/>
            <person name="Sharp S."/>
            <person name="Smith T.C."/>
            <person name="Stanton J.D."/>
            <person name="Ullery H.E."/>
            <person name="Wilson R.J."/>
            <person name="Serrano M.G."/>
            <person name="Buck G."/>
            <person name="Lee V."/>
            <person name="Wang Y."/>
            <person name="Carvalho R."/>
            <person name="Voegtly L."/>
            <person name="Shi R."/>
            <person name="Duckworth R."/>
            <person name="Johnson A."/>
            <person name="Loviza R."/>
            <person name="Walstead R."/>
            <person name="Shah Z."/>
            <person name="Kiflezghi M."/>
            <person name="Wade K."/>
            <person name="Ball S.L."/>
            <person name="Bradley K.W."/>
            <person name="Asai D.J."/>
            <person name="Bowman C.A."/>
            <person name="Russell D.A."/>
            <person name="Pope W.H."/>
            <person name="Jacobs-Sera D."/>
            <person name="Hendrix R.W."/>
            <person name="Hatfull G.F."/>
        </authorList>
    </citation>
    <scope>NUCLEOTIDE SEQUENCE [LARGE SCALE GENOMIC DNA]</scope>
    <source>
        <strain evidence="1 2">DSM 27648</strain>
    </source>
</reference>
<dbReference type="EMBL" id="CP012333">
    <property type="protein sequence ID" value="AKU98598.1"/>
    <property type="molecule type" value="Genomic_DNA"/>
</dbReference>
<name>A0A0K1PYJ1_9BACT</name>
<protein>
    <submittedName>
        <fullName evidence="1">Uncharacterized protein</fullName>
    </submittedName>
</protein>
<dbReference type="KEGG" id="llu:AKJ09_05262"/>
<dbReference type="Proteomes" id="UP000064967">
    <property type="component" value="Chromosome"/>
</dbReference>
<sequence length="83" mass="8821">MSARARPAFAAEDILELGLFEDERVELPSGVVQMSPGSASLTGSGRTGPPIRLTQRLALGTFCSPCSLNRAKNSKTSKGVSWR</sequence>
<dbReference type="AlphaFoldDB" id="A0A0K1PYJ1"/>
<evidence type="ECO:0000313" key="2">
    <source>
        <dbReference type="Proteomes" id="UP000064967"/>
    </source>
</evidence>
<evidence type="ECO:0000313" key="1">
    <source>
        <dbReference type="EMBL" id="AKU98598.1"/>
    </source>
</evidence>
<keyword evidence="2" id="KW-1185">Reference proteome</keyword>
<gene>
    <name evidence="1" type="ORF">AKJ09_05262</name>
</gene>